<dbReference type="InterPro" id="IPR009081">
    <property type="entry name" value="PP-bd_ACP"/>
</dbReference>
<evidence type="ECO:0000313" key="2">
    <source>
        <dbReference type="EMBL" id="GAA0252495.1"/>
    </source>
</evidence>
<protein>
    <recommendedName>
        <fullName evidence="1">Carrier domain-containing protein</fullName>
    </recommendedName>
</protein>
<reference evidence="3" key="1">
    <citation type="journal article" date="2019" name="Int. J. Syst. Evol. Microbiol.">
        <title>The Global Catalogue of Microorganisms (GCM) 10K type strain sequencing project: providing services to taxonomists for standard genome sequencing and annotation.</title>
        <authorList>
            <consortium name="The Broad Institute Genomics Platform"/>
            <consortium name="The Broad Institute Genome Sequencing Center for Infectious Disease"/>
            <person name="Wu L."/>
            <person name="Ma J."/>
        </authorList>
    </citation>
    <scope>NUCLEOTIDE SEQUENCE [LARGE SCALE GENOMIC DNA]</scope>
    <source>
        <strain evidence="3">JCM 3380</strain>
    </source>
</reference>
<name>A0ABP3E8A5_9PSEU</name>
<dbReference type="EMBL" id="BAAABU010000020">
    <property type="protein sequence ID" value="GAA0252495.1"/>
    <property type="molecule type" value="Genomic_DNA"/>
</dbReference>
<sequence length="94" mass="10609">MEHDEVLEELTGFIRDKVLDPSAGVEVRPDTPLLEWGILNSLSTTSLVVFIQERFGVEVPAERMVGRNFRDLDSITALVLDLDRAELGETRGRR</sequence>
<dbReference type="Gene3D" id="1.10.1200.10">
    <property type="entry name" value="ACP-like"/>
    <property type="match status" value="1"/>
</dbReference>
<keyword evidence="3" id="KW-1185">Reference proteome</keyword>
<dbReference type="Pfam" id="PF00550">
    <property type="entry name" value="PP-binding"/>
    <property type="match status" value="1"/>
</dbReference>
<dbReference type="Proteomes" id="UP001500416">
    <property type="component" value="Unassembled WGS sequence"/>
</dbReference>
<proteinExistence type="predicted"/>
<comment type="caution">
    <text evidence="2">The sequence shown here is derived from an EMBL/GenBank/DDBJ whole genome shotgun (WGS) entry which is preliminary data.</text>
</comment>
<evidence type="ECO:0000313" key="3">
    <source>
        <dbReference type="Proteomes" id="UP001500416"/>
    </source>
</evidence>
<accession>A0ABP3E8A5</accession>
<organism evidence="2 3">
    <name type="scientific">Saccharothrix mutabilis subsp. mutabilis</name>
    <dbReference type="NCBI Taxonomy" id="66855"/>
    <lineage>
        <taxon>Bacteria</taxon>
        <taxon>Bacillati</taxon>
        <taxon>Actinomycetota</taxon>
        <taxon>Actinomycetes</taxon>
        <taxon>Pseudonocardiales</taxon>
        <taxon>Pseudonocardiaceae</taxon>
        <taxon>Saccharothrix</taxon>
    </lineage>
</organism>
<dbReference type="InterPro" id="IPR036736">
    <property type="entry name" value="ACP-like_sf"/>
</dbReference>
<dbReference type="SUPFAM" id="SSF47336">
    <property type="entry name" value="ACP-like"/>
    <property type="match status" value="1"/>
</dbReference>
<feature type="domain" description="Carrier" evidence="1">
    <location>
        <begin position="5"/>
        <end position="86"/>
    </location>
</feature>
<dbReference type="PROSITE" id="PS50075">
    <property type="entry name" value="CARRIER"/>
    <property type="match status" value="1"/>
</dbReference>
<gene>
    <name evidence="2" type="ORF">GCM10010492_61310</name>
</gene>
<dbReference type="RefSeq" id="WP_343937445.1">
    <property type="nucleotide sequence ID" value="NZ_BAAABU010000020.1"/>
</dbReference>
<evidence type="ECO:0000259" key="1">
    <source>
        <dbReference type="PROSITE" id="PS50075"/>
    </source>
</evidence>